<evidence type="ECO:0000313" key="2">
    <source>
        <dbReference type="EMBL" id="SVD44450.1"/>
    </source>
</evidence>
<keyword evidence="1" id="KW-0472">Membrane</keyword>
<reference evidence="2" key="1">
    <citation type="submission" date="2018-05" db="EMBL/GenBank/DDBJ databases">
        <authorList>
            <person name="Lanie J.A."/>
            <person name="Ng W.-L."/>
            <person name="Kazmierczak K.M."/>
            <person name="Andrzejewski T.M."/>
            <person name="Davidsen T.M."/>
            <person name="Wayne K.J."/>
            <person name="Tettelin H."/>
            <person name="Glass J.I."/>
            <person name="Rusch D."/>
            <person name="Podicherti R."/>
            <person name="Tsui H.-C.T."/>
            <person name="Winkler M.E."/>
        </authorList>
    </citation>
    <scope>NUCLEOTIDE SEQUENCE</scope>
</reference>
<dbReference type="EMBL" id="UINC01151060">
    <property type="protein sequence ID" value="SVD44450.1"/>
    <property type="molecule type" value="Genomic_DNA"/>
</dbReference>
<keyword evidence="1" id="KW-0812">Transmembrane</keyword>
<keyword evidence="1" id="KW-1133">Transmembrane helix</keyword>
<feature type="transmembrane region" description="Helical" evidence="1">
    <location>
        <begin position="12"/>
        <end position="38"/>
    </location>
</feature>
<feature type="non-terminal residue" evidence="2">
    <location>
        <position position="104"/>
    </location>
</feature>
<proteinExistence type="predicted"/>
<feature type="transmembrane region" description="Helical" evidence="1">
    <location>
        <begin position="50"/>
        <end position="75"/>
    </location>
</feature>
<name>A0A382VDF8_9ZZZZ</name>
<protein>
    <submittedName>
        <fullName evidence="2">Uncharacterized protein</fullName>
    </submittedName>
</protein>
<organism evidence="2">
    <name type="scientific">marine metagenome</name>
    <dbReference type="NCBI Taxonomy" id="408172"/>
    <lineage>
        <taxon>unclassified sequences</taxon>
        <taxon>metagenomes</taxon>
        <taxon>ecological metagenomes</taxon>
    </lineage>
</organism>
<evidence type="ECO:0000256" key="1">
    <source>
        <dbReference type="SAM" id="Phobius"/>
    </source>
</evidence>
<gene>
    <name evidence="2" type="ORF">METZ01_LOCUS397304</name>
</gene>
<accession>A0A382VDF8</accession>
<dbReference type="AlphaFoldDB" id="A0A382VDF8"/>
<sequence length="104" mass="11130">MGNFPKLQKIRATLASGFLLLLSFGAYGVAIVTFLFVFGDTELVDKYVMVVPYSIHIGMFTNALGALAAFAGFFLKDEKKLPCGILIIVNAIPTPPSTITTGTI</sequence>